<evidence type="ECO:0000256" key="1">
    <source>
        <dbReference type="SAM" id="Phobius"/>
    </source>
</evidence>
<dbReference type="Gene3D" id="1.10.287.920">
    <property type="entry name" value="Pheromone alpha factor receptor"/>
    <property type="match status" value="1"/>
</dbReference>
<dbReference type="OrthoDB" id="5402633at2759"/>
<organism evidence="2 3">
    <name type="scientific">Wickerhamiella sorbophila</name>
    <dbReference type="NCBI Taxonomy" id="45607"/>
    <lineage>
        <taxon>Eukaryota</taxon>
        <taxon>Fungi</taxon>
        <taxon>Dikarya</taxon>
        <taxon>Ascomycota</taxon>
        <taxon>Saccharomycotina</taxon>
        <taxon>Dipodascomycetes</taxon>
        <taxon>Dipodascales</taxon>
        <taxon>Trichomonascaceae</taxon>
        <taxon>Wickerhamiella</taxon>
    </lineage>
</organism>
<name>A0A2T0FQ04_9ASCO</name>
<keyword evidence="2" id="KW-0675">Receptor</keyword>
<dbReference type="GO" id="GO:0004932">
    <property type="term" value="F:mating-type factor pheromone receptor activity"/>
    <property type="evidence" value="ECO:0007669"/>
    <property type="project" value="InterPro"/>
</dbReference>
<dbReference type="RefSeq" id="XP_024667019.1">
    <property type="nucleotide sequence ID" value="XM_024811251.1"/>
</dbReference>
<dbReference type="GO" id="GO:0038038">
    <property type="term" value="C:G protein-coupled receptor homodimeric complex"/>
    <property type="evidence" value="ECO:0007669"/>
    <property type="project" value="TreeGrafter"/>
</dbReference>
<dbReference type="Pfam" id="PF02116">
    <property type="entry name" value="STE2"/>
    <property type="match status" value="1"/>
</dbReference>
<keyword evidence="1" id="KW-0812">Transmembrane</keyword>
<feature type="transmembrane region" description="Helical" evidence="1">
    <location>
        <begin position="115"/>
        <end position="134"/>
    </location>
</feature>
<evidence type="ECO:0000313" key="2">
    <source>
        <dbReference type="EMBL" id="PRT57074.1"/>
    </source>
</evidence>
<sequence length="346" mass="38255">MMMNLNATVLLPDGSVESMPLHLADKFHNSQLQLAIVDGVQIGAAIILSAILCMAARTYKSILFVLYQTNLALLILHSVLNIQNLESSIWSMSWYLTGITEASDTTINCTIAYSILYWFLIISICATLVVQVHASFCDMSKRNQNLILLVSCVAVFPCIFVWGYYLITNASIASQAKYTEDVSYDQAQWAIDGSWPVFTTTTTVFSAILCIKLFFVLRSRARMGIVHFDPLKAVFTMTLQNSVCPAVLNIVTASLPDDKTPNSLPAISIAMTVLFLPIGYVWAQYRSGDLPAGSPGHTSSLAAYLARARSLRSHDLDSTYEQASTPTTSSSRTFEKKIDYIHHHQV</sequence>
<dbReference type="PANTHER" id="PTHR28009">
    <property type="entry name" value="PHEROMONE ALPHA FACTOR RECEPTOR"/>
    <property type="match status" value="1"/>
</dbReference>
<feature type="transmembrane region" description="Helical" evidence="1">
    <location>
        <begin position="34"/>
        <end position="55"/>
    </location>
</feature>
<keyword evidence="1" id="KW-1133">Transmembrane helix</keyword>
<comment type="caution">
    <text evidence="2">The sequence shown here is derived from an EMBL/GenBank/DDBJ whole genome shotgun (WGS) entry which is preliminary data.</text>
</comment>
<keyword evidence="3" id="KW-1185">Reference proteome</keyword>
<dbReference type="EMBL" id="NDIQ01000022">
    <property type="protein sequence ID" value="PRT57074.1"/>
    <property type="molecule type" value="Genomic_DNA"/>
</dbReference>
<dbReference type="Proteomes" id="UP000238350">
    <property type="component" value="Unassembled WGS sequence"/>
</dbReference>
<feature type="transmembrane region" description="Helical" evidence="1">
    <location>
        <begin position="146"/>
        <end position="167"/>
    </location>
</feature>
<dbReference type="AlphaFoldDB" id="A0A2T0FQ04"/>
<protein>
    <submittedName>
        <fullName evidence="2">Pheromone alpha factor receptor</fullName>
    </submittedName>
</protein>
<feature type="transmembrane region" description="Helical" evidence="1">
    <location>
        <begin position="62"/>
        <end position="82"/>
    </location>
</feature>
<proteinExistence type="predicted"/>
<dbReference type="GO" id="GO:0000750">
    <property type="term" value="P:pheromone-dependent signal transduction involved in conjugation with cellular fusion"/>
    <property type="evidence" value="ECO:0007669"/>
    <property type="project" value="TreeGrafter"/>
</dbReference>
<evidence type="ECO:0000313" key="3">
    <source>
        <dbReference type="Proteomes" id="UP000238350"/>
    </source>
</evidence>
<accession>A0A2T0FQ04</accession>
<feature type="transmembrane region" description="Helical" evidence="1">
    <location>
        <begin position="195"/>
        <end position="217"/>
    </location>
</feature>
<dbReference type="InterPro" id="IPR000366">
    <property type="entry name" value="GPCR_STE2"/>
</dbReference>
<keyword evidence="1" id="KW-0472">Membrane</keyword>
<dbReference type="InterPro" id="IPR027458">
    <property type="entry name" value="STE2_TM1-TM2_sf"/>
</dbReference>
<dbReference type="PRINTS" id="PR00250">
    <property type="entry name" value="GPCRSTE2"/>
</dbReference>
<dbReference type="GeneID" id="36518442"/>
<reference evidence="2 3" key="1">
    <citation type="submission" date="2017-04" db="EMBL/GenBank/DDBJ databases">
        <title>Genome sequencing of [Candida] sorbophila.</title>
        <authorList>
            <person name="Ahn J.O."/>
        </authorList>
    </citation>
    <scope>NUCLEOTIDE SEQUENCE [LARGE SCALE GENOMIC DNA]</scope>
    <source>
        <strain evidence="2 3">DS02</strain>
    </source>
</reference>
<dbReference type="STRING" id="45607.A0A2T0FQ04"/>
<gene>
    <name evidence="2" type="ORF">B9G98_04694</name>
</gene>
<dbReference type="PANTHER" id="PTHR28009:SF1">
    <property type="entry name" value="PHEROMONE ALPHA FACTOR RECEPTOR"/>
    <property type="match status" value="1"/>
</dbReference>